<dbReference type="InterPro" id="IPR036890">
    <property type="entry name" value="HATPase_C_sf"/>
</dbReference>
<evidence type="ECO:0000313" key="13">
    <source>
        <dbReference type="EMBL" id="SCE67095.1"/>
    </source>
</evidence>
<dbReference type="GO" id="GO:0046983">
    <property type="term" value="F:protein dimerization activity"/>
    <property type="evidence" value="ECO:0007669"/>
    <property type="project" value="InterPro"/>
</dbReference>
<dbReference type="Gene3D" id="3.30.565.10">
    <property type="entry name" value="Histidine kinase-like ATPase, C-terminal domain"/>
    <property type="match status" value="1"/>
</dbReference>
<feature type="transmembrane region" description="Helical" evidence="10">
    <location>
        <begin position="82"/>
        <end position="103"/>
    </location>
</feature>
<comment type="catalytic activity">
    <reaction evidence="1">
        <text>ATP + protein L-histidine = ADP + protein N-phospho-L-histidine.</text>
        <dbReference type="EC" id="2.7.13.3"/>
    </reaction>
</comment>
<reference evidence="13 14" key="1">
    <citation type="submission" date="2016-06" db="EMBL/GenBank/DDBJ databases">
        <authorList>
            <person name="Kjaerup R.B."/>
            <person name="Dalgaard T.S."/>
            <person name="Juul-Madsen H.R."/>
        </authorList>
    </citation>
    <scope>NUCLEOTIDE SEQUENCE [LARGE SCALE GENOMIC DNA]</scope>
    <source>
        <strain evidence="13 14">DSM 45626</strain>
    </source>
</reference>
<keyword evidence="4" id="KW-0808">Transferase</keyword>
<feature type="transmembrane region" description="Helical" evidence="10">
    <location>
        <begin position="261"/>
        <end position="282"/>
    </location>
</feature>
<feature type="transmembrane region" description="Helical" evidence="10">
    <location>
        <begin position="294"/>
        <end position="314"/>
    </location>
</feature>
<dbReference type="EMBL" id="FMCW01000002">
    <property type="protein sequence ID" value="SCE67095.1"/>
    <property type="molecule type" value="Genomic_DNA"/>
</dbReference>
<evidence type="ECO:0000256" key="4">
    <source>
        <dbReference type="ARBA" id="ARBA00022679"/>
    </source>
</evidence>
<protein>
    <recommendedName>
        <fullName evidence="2">histidine kinase</fullName>
        <ecNumber evidence="2">2.7.13.3</ecNumber>
    </recommendedName>
</protein>
<feature type="transmembrane region" description="Helical" evidence="10">
    <location>
        <begin position="230"/>
        <end position="249"/>
    </location>
</feature>
<keyword evidence="5" id="KW-0547">Nucleotide-binding</keyword>
<evidence type="ECO:0000256" key="2">
    <source>
        <dbReference type="ARBA" id="ARBA00012438"/>
    </source>
</evidence>
<gene>
    <name evidence="13" type="ORF">GA0070558_102189</name>
</gene>
<evidence type="ECO:0000259" key="11">
    <source>
        <dbReference type="Pfam" id="PF02518"/>
    </source>
</evidence>
<evidence type="ECO:0000256" key="5">
    <source>
        <dbReference type="ARBA" id="ARBA00022741"/>
    </source>
</evidence>
<dbReference type="GO" id="GO:0005524">
    <property type="term" value="F:ATP binding"/>
    <property type="evidence" value="ECO:0007669"/>
    <property type="project" value="UniProtKB-KW"/>
</dbReference>
<evidence type="ECO:0000313" key="14">
    <source>
        <dbReference type="Proteomes" id="UP000199375"/>
    </source>
</evidence>
<feature type="transmembrane region" description="Helical" evidence="10">
    <location>
        <begin position="23"/>
        <end position="46"/>
    </location>
</feature>
<dbReference type="GO" id="GO:0000155">
    <property type="term" value="F:phosphorelay sensor kinase activity"/>
    <property type="evidence" value="ECO:0007669"/>
    <property type="project" value="InterPro"/>
</dbReference>
<organism evidence="13 14">
    <name type="scientific">Micromonospora haikouensis</name>
    <dbReference type="NCBI Taxonomy" id="686309"/>
    <lineage>
        <taxon>Bacteria</taxon>
        <taxon>Bacillati</taxon>
        <taxon>Actinomycetota</taxon>
        <taxon>Actinomycetes</taxon>
        <taxon>Micromonosporales</taxon>
        <taxon>Micromonosporaceae</taxon>
        <taxon>Micromonospora</taxon>
    </lineage>
</organism>
<keyword evidence="8" id="KW-0902">Two-component regulatory system</keyword>
<evidence type="ECO:0000256" key="6">
    <source>
        <dbReference type="ARBA" id="ARBA00022777"/>
    </source>
</evidence>
<evidence type="ECO:0000256" key="10">
    <source>
        <dbReference type="SAM" id="Phobius"/>
    </source>
</evidence>
<evidence type="ECO:0000256" key="3">
    <source>
        <dbReference type="ARBA" id="ARBA00022553"/>
    </source>
</evidence>
<dbReference type="EC" id="2.7.13.3" evidence="2"/>
<dbReference type="CDD" id="cd16917">
    <property type="entry name" value="HATPase_UhpB-NarQ-NarX-like"/>
    <property type="match status" value="1"/>
</dbReference>
<dbReference type="Pfam" id="PF07730">
    <property type="entry name" value="HisKA_3"/>
    <property type="match status" value="1"/>
</dbReference>
<dbReference type="PANTHER" id="PTHR24421">
    <property type="entry name" value="NITRATE/NITRITE SENSOR PROTEIN NARX-RELATED"/>
    <property type="match status" value="1"/>
</dbReference>
<dbReference type="SUPFAM" id="SSF55874">
    <property type="entry name" value="ATPase domain of HSP90 chaperone/DNA topoisomerase II/histidine kinase"/>
    <property type="match status" value="1"/>
</dbReference>
<feature type="domain" description="Histidine kinase/HSP90-like ATPase" evidence="11">
    <location>
        <begin position="596"/>
        <end position="682"/>
    </location>
</feature>
<name>A0A1C4U5U6_9ACTN</name>
<dbReference type="PANTHER" id="PTHR24421:SF10">
    <property type="entry name" value="NITRATE_NITRITE SENSOR PROTEIN NARQ"/>
    <property type="match status" value="1"/>
</dbReference>
<keyword evidence="10" id="KW-0472">Membrane</keyword>
<dbReference type="InterPro" id="IPR003594">
    <property type="entry name" value="HATPase_dom"/>
</dbReference>
<keyword evidence="10" id="KW-1133">Transmembrane helix</keyword>
<feature type="domain" description="Signal transduction histidine kinase subgroup 3 dimerisation and phosphoacceptor" evidence="12">
    <location>
        <begin position="490"/>
        <end position="556"/>
    </location>
</feature>
<dbReference type="InterPro" id="IPR011712">
    <property type="entry name" value="Sig_transdc_His_kin_sub3_dim/P"/>
</dbReference>
<dbReference type="GO" id="GO:0016020">
    <property type="term" value="C:membrane"/>
    <property type="evidence" value="ECO:0007669"/>
    <property type="project" value="InterPro"/>
</dbReference>
<feature type="compositionally biased region" description="Pro residues" evidence="9">
    <location>
        <begin position="683"/>
        <end position="698"/>
    </location>
</feature>
<feature type="compositionally biased region" description="Low complexity" evidence="9">
    <location>
        <begin position="699"/>
        <end position="710"/>
    </location>
</feature>
<dbReference type="Pfam" id="PF02518">
    <property type="entry name" value="HATPase_c"/>
    <property type="match status" value="1"/>
</dbReference>
<evidence type="ECO:0000256" key="8">
    <source>
        <dbReference type="ARBA" id="ARBA00023012"/>
    </source>
</evidence>
<feature type="transmembrane region" description="Helical" evidence="10">
    <location>
        <begin position="52"/>
        <end position="75"/>
    </location>
</feature>
<evidence type="ECO:0000259" key="12">
    <source>
        <dbReference type="Pfam" id="PF07730"/>
    </source>
</evidence>
<dbReference type="Proteomes" id="UP000199375">
    <property type="component" value="Unassembled WGS sequence"/>
</dbReference>
<feature type="transmembrane region" description="Helical" evidence="10">
    <location>
        <begin position="191"/>
        <end position="218"/>
    </location>
</feature>
<keyword evidence="6 13" id="KW-0418">Kinase</keyword>
<keyword evidence="7" id="KW-0067">ATP-binding</keyword>
<feature type="region of interest" description="Disordered" evidence="9">
    <location>
        <begin position="680"/>
        <end position="710"/>
    </location>
</feature>
<feature type="transmembrane region" description="Helical" evidence="10">
    <location>
        <begin position="123"/>
        <end position="141"/>
    </location>
</feature>
<accession>A0A1C4U5U6</accession>
<evidence type="ECO:0000256" key="7">
    <source>
        <dbReference type="ARBA" id="ARBA00022840"/>
    </source>
</evidence>
<sequence>MLADPPPRARPVPSVGDDHRRPVAARAVAVACALLFTGTALCWALAHRPWGLAQLYFLVDFTDCAVYGTVAWLVLLRRGHPVAWLLAVTGIGGGLSALGAQYADLLRVHPGLPEITWLTSARHWGWAPGMLSLIVVLPWLVREGRLPVPARVAVTAGAAVVAAFELCQLTWPGPGATGSDVPLPIRSAGWATLVELVLPVLAALVPVLGLIAAGGLLWRRRVASTTERVGLGWLAVGTALLAVSFAPVALPADRAHLVPPWLPPTGMLAAQAFFPAAVLAVVLRQRLWGIEIAVRRTLVWFLLTFLLVAAYVVGVTTLDALLPASRAVPGVLVTALVAAAVQPGRWWVQRRVDRLIHGAAAEPLGVVRGVGDRISASEDPADVLTGVARSLTDSLRLGACGIEVDGPEPCTAHCASTGPVGEPLVLPLRRGEREVGRLTAWARAGERLDGRTRSALVDLAPVVASAASLAATSRALVASRSRLAEARDSERRKLRRDLHDGLGPTLAGVALGLQAARNLLGVDPAAAGRLLDRLRDETDQGVEQVRDLARGLLPPVLGERGLAPALHELAGRYDGSGLVVQVDAPPLPLPEPVATAVYGIVAEAVRNAQRHSGASVCTVLVERDADGLAVRVADAGRGIGAGIPAGVGMLSMRERAEGIGGVCAVGPGPDGGTVVSVRVPADRLPPPSQLPPSPPLPAGTPADGAGPVGAARPVGAAVGAARPVDAPLPVDVPRVDGGLLPVGAARVEGGLLPVGGVPPVGVASGGSEVTVRGR</sequence>
<dbReference type="AlphaFoldDB" id="A0A1C4U5U6"/>
<evidence type="ECO:0000256" key="1">
    <source>
        <dbReference type="ARBA" id="ARBA00000085"/>
    </source>
</evidence>
<dbReference type="InterPro" id="IPR050482">
    <property type="entry name" value="Sensor_HK_TwoCompSys"/>
</dbReference>
<dbReference type="RefSeq" id="WP_091275141.1">
    <property type="nucleotide sequence ID" value="NZ_FMCW01000002.1"/>
</dbReference>
<keyword evidence="10" id="KW-0812">Transmembrane</keyword>
<feature type="transmembrane region" description="Helical" evidence="10">
    <location>
        <begin position="153"/>
        <end position="171"/>
    </location>
</feature>
<proteinExistence type="predicted"/>
<dbReference type="Gene3D" id="1.20.5.1930">
    <property type="match status" value="1"/>
</dbReference>
<keyword evidence="3" id="KW-0597">Phosphoprotein</keyword>
<evidence type="ECO:0000256" key="9">
    <source>
        <dbReference type="SAM" id="MobiDB-lite"/>
    </source>
</evidence>